<name>A0ABT7L3X7_9BACI</name>
<protein>
    <submittedName>
        <fullName evidence="1">Uncharacterized protein</fullName>
    </submittedName>
</protein>
<comment type="caution">
    <text evidence="1">The sequence shown here is derived from an EMBL/GenBank/DDBJ whole genome shotgun (WGS) entry which is preliminary data.</text>
</comment>
<evidence type="ECO:0000313" key="2">
    <source>
        <dbReference type="Proteomes" id="UP001235343"/>
    </source>
</evidence>
<keyword evidence="2" id="KW-1185">Reference proteome</keyword>
<reference evidence="1 2" key="1">
    <citation type="submission" date="2023-06" db="EMBL/GenBank/DDBJ databases">
        <title>Aquibacillus rhizosphaerae LR5S19.</title>
        <authorList>
            <person name="Sun J.-Q."/>
        </authorList>
    </citation>
    <scope>NUCLEOTIDE SEQUENCE [LARGE SCALE GENOMIC DNA]</scope>
    <source>
        <strain evidence="1 2">LR5S19</strain>
    </source>
</reference>
<accession>A0ABT7L3X7</accession>
<sequence length="66" mass="7613">MKSNELALKRWQTMPSHIRKKLEDNVYCSTCGVTTIVDYYVDFADYAIVLKGNCKSCNHRVARVID</sequence>
<dbReference type="Proteomes" id="UP001235343">
    <property type="component" value="Unassembled WGS sequence"/>
</dbReference>
<proteinExistence type="predicted"/>
<organism evidence="1 2">
    <name type="scientific">Aquibacillus rhizosphaerae</name>
    <dbReference type="NCBI Taxonomy" id="3051431"/>
    <lineage>
        <taxon>Bacteria</taxon>
        <taxon>Bacillati</taxon>
        <taxon>Bacillota</taxon>
        <taxon>Bacilli</taxon>
        <taxon>Bacillales</taxon>
        <taxon>Bacillaceae</taxon>
        <taxon>Aquibacillus</taxon>
    </lineage>
</organism>
<dbReference type="EMBL" id="JASTZU010000031">
    <property type="protein sequence ID" value="MDL4840567.1"/>
    <property type="molecule type" value="Genomic_DNA"/>
</dbReference>
<evidence type="ECO:0000313" key="1">
    <source>
        <dbReference type="EMBL" id="MDL4840567.1"/>
    </source>
</evidence>
<dbReference type="RefSeq" id="WP_285931647.1">
    <property type="nucleotide sequence ID" value="NZ_JASTZU010000031.1"/>
</dbReference>
<gene>
    <name evidence="1" type="ORF">QQS35_08925</name>
</gene>